<evidence type="ECO:0000256" key="1">
    <source>
        <dbReference type="SAM" id="MobiDB-lite"/>
    </source>
</evidence>
<dbReference type="Pfam" id="PF01243">
    <property type="entry name" value="PNPOx_N"/>
    <property type="match status" value="1"/>
</dbReference>
<keyword evidence="2" id="KW-0812">Transmembrane</keyword>
<keyword evidence="2" id="KW-0472">Membrane</keyword>
<dbReference type="Proteomes" id="UP000701801">
    <property type="component" value="Unassembled WGS sequence"/>
</dbReference>
<keyword evidence="2" id="KW-1133">Transmembrane helix</keyword>
<dbReference type="Gene3D" id="2.30.110.10">
    <property type="entry name" value="Electron Transport, Fmn-binding Protein, Chain A"/>
    <property type="match status" value="1"/>
</dbReference>
<dbReference type="OrthoDB" id="539398at2759"/>
<feature type="region of interest" description="Disordered" evidence="1">
    <location>
        <begin position="143"/>
        <end position="174"/>
    </location>
</feature>
<gene>
    <name evidence="4" type="ORF">HYALB_00006360</name>
</gene>
<dbReference type="AlphaFoldDB" id="A0A9N9LKI6"/>
<dbReference type="PANTHER" id="PTHR39336:SF1">
    <property type="entry name" value="PYRIDOXAMINE PHOSPHATE OXIDASE FAMILY PROTEIN (AFU_ORTHOLOGUE AFUA_6G11440)"/>
    <property type="match status" value="1"/>
</dbReference>
<dbReference type="EMBL" id="CAJVRM010000066">
    <property type="protein sequence ID" value="CAG8973191.1"/>
    <property type="molecule type" value="Genomic_DNA"/>
</dbReference>
<reference evidence="4" key="1">
    <citation type="submission" date="2021-07" db="EMBL/GenBank/DDBJ databases">
        <authorList>
            <person name="Durling M."/>
        </authorList>
    </citation>
    <scope>NUCLEOTIDE SEQUENCE</scope>
</reference>
<feature type="compositionally biased region" description="Low complexity" evidence="1">
    <location>
        <begin position="149"/>
        <end position="170"/>
    </location>
</feature>
<accession>A0A9N9LKI6</accession>
<organism evidence="4 5">
    <name type="scientific">Hymenoscyphus albidus</name>
    <dbReference type="NCBI Taxonomy" id="595503"/>
    <lineage>
        <taxon>Eukaryota</taxon>
        <taxon>Fungi</taxon>
        <taxon>Dikarya</taxon>
        <taxon>Ascomycota</taxon>
        <taxon>Pezizomycotina</taxon>
        <taxon>Leotiomycetes</taxon>
        <taxon>Helotiales</taxon>
        <taxon>Helotiaceae</taxon>
        <taxon>Hymenoscyphus</taxon>
    </lineage>
</organism>
<comment type="caution">
    <text evidence="4">The sequence shown here is derived from an EMBL/GenBank/DDBJ whole genome shotgun (WGS) entry which is preliminary data.</text>
</comment>
<feature type="domain" description="Pyridoxamine 5'-phosphate oxidase N-terminal" evidence="3">
    <location>
        <begin position="9"/>
        <end position="129"/>
    </location>
</feature>
<name>A0A9N9LKI6_9HELO</name>
<evidence type="ECO:0000313" key="5">
    <source>
        <dbReference type="Proteomes" id="UP000701801"/>
    </source>
</evidence>
<keyword evidence="5" id="KW-1185">Reference proteome</keyword>
<dbReference type="PANTHER" id="PTHR39336">
    <property type="entry name" value="PYRIDOXAMINE PHOSPHATE OXIDASE FAMILY PROTEIN (AFU_ORTHOLOGUE AFUA_6G11440)"/>
    <property type="match status" value="1"/>
</dbReference>
<sequence>MPQFYSEIPPHLQTFALSQPLFFISSAPTHGSHINLSPKGLPSTTFTIFSPTECAYIDATGSGAETISHLYENGRATIMFCSFSASPRIVRFFCTGRVVEWDTPEFQVLVGKMGKKKVEGARAVLLFKVWKAQSSCGYGVPRINPPQLTTSSSTSPNPSSPSTDSPTSPSIEHHDEDKAAFLDREILGHWASKQIEKNELGAYQIKNNLSSLDGLPGLKTARREAGQNLLFVDFVAFCKRVLAQREGLMVGLLMGLLVYVFGVFLF</sequence>
<dbReference type="InterPro" id="IPR011576">
    <property type="entry name" value="Pyridox_Oxase_N"/>
</dbReference>
<dbReference type="InterPro" id="IPR012349">
    <property type="entry name" value="Split_barrel_FMN-bd"/>
</dbReference>
<protein>
    <recommendedName>
        <fullName evidence="3">Pyridoxamine 5'-phosphate oxidase N-terminal domain-containing protein</fullName>
    </recommendedName>
</protein>
<evidence type="ECO:0000259" key="3">
    <source>
        <dbReference type="Pfam" id="PF01243"/>
    </source>
</evidence>
<proteinExistence type="predicted"/>
<dbReference type="SUPFAM" id="SSF50475">
    <property type="entry name" value="FMN-binding split barrel"/>
    <property type="match status" value="1"/>
</dbReference>
<evidence type="ECO:0000256" key="2">
    <source>
        <dbReference type="SAM" id="Phobius"/>
    </source>
</evidence>
<evidence type="ECO:0000313" key="4">
    <source>
        <dbReference type="EMBL" id="CAG8973191.1"/>
    </source>
</evidence>
<feature type="transmembrane region" description="Helical" evidence="2">
    <location>
        <begin position="247"/>
        <end position="265"/>
    </location>
</feature>